<comment type="caution">
    <text evidence="1">The sequence shown here is derived from an EMBL/GenBank/DDBJ whole genome shotgun (WGS) entry which is preliminary data.</text>
</comment>
<evidence type="ECO:0000313" key="2">
    <source>
        <dbReference type="Proteomes" id="UP000790377"/>
    </source>
</evidence>
<dbReference type="EMBL" id="MU268710">
    <property type="protein sequence ID" value="KAH7903883.1"/>
    <property type="molecule type" value="Genomic_DNA"/>
</dbReference>
<keyword evidence="2" id="KW-1185">Reference proteome</keyword>
<evidence type="ECO:0000313" key="1">
    <source>
        <dbReference type="EMBL" id="KAH7903883.1"/>
    </source>
</evidence>
<dbReference type="Proteomes" id="UP000790377">
    <property type="component" value="Unassembled WGS sequence"/>
</dbReference>
<organism evidence="1 2">
    <name type="scientific">Hygrophoropsis aurantiaca</name>
    <dbReference type="NCBI Taxonomy" id="72124"/>
    <lineage>
        <taxon>Eukaryota</taxon>
        <taxon>Fungi</taxon>
        <taxon>Dikarya</taxon>
        <taxon>Basidiomycota</taxon>
        <taxon>Agaricomycotina</taxon>
        <taxon>Agaricomycetes</taxon>
        <taxon>Agaricomycetidae</taxon>
        <taxon>Boletales</taxon>
        <taxon>Coniophorineae</taxon>
        <taxon>Hygrophoropsidaceae</taxon>
        <taxon>Hygrophoropsis</taxon>
    </lineage>
</organism>
<reference evidence="1" key="1">
    <citation type="journal article" date="2021" name="New Phytol.">
        <title>Evolutionary innovations through gain and loss of genes in the ectomycorrhizal Boletales.</title>
        <authorList>
            <person name="Wu G."/>
            <person name="Miyauchi S."/>
            <person name="Morin E."/>
            <person name="Kuo A."/>
            <person name="Drula E."/>
            <person name="Varga T."/>
            <person name="Kohler A."/>
            <person name="Feng B."/>
            <person name="Cao Y."/>
            <person name="Lipzen A."/>
            <person name="Daum C."/>
            <person name="Hundley H."/>
            <person name="Pangilinan J."/>
            <person name="Johnson J."/>
            <person name="Barry K."/>
            <person name="LaButti K."/>
            <person name="Ng V."/>
            <person name="Ahrendt S."/>
            <person name="Min B."/>
            <person name="Choi I.G."/>
            <person name="Park H."/>
            <person name="Plett J.M."/>
            <person name="Magnuson J."/>
            <person name="Spatafora J.W."/>
            <person name="Nagy L.G."/>
            <person name="Henrissat B."/>
            <person name="Grigoriev I.V."/>
            <person name="Yang Z.L."/>
            <person name="Xu J."/>
            <person name="Martin F.M."/>
        </authorList>
    </citation>
    <scope>NUCLEOTIDE SEQUENCE</scope>
    <source>
        <strain evidence="1">ATCC 28755</strain>
    </source>
</reference>
<sequence>MLSDHRQNPALTSSIAKPSKHYFHSTMDRRVRCDAKPCRVSTITTLIDEIFPDEAIFATQIQREEERRSSSYDPALMGLETAHNFTSISSLLAFLVSHERYNADHQIWNSCPNLQQPWTSSTEPDFSTFLTKLLDFVAKTADTARSLWTAIPHEENQISFLQTLALRSQTATGEMKSTTEPSRFFTQAFEELAAKASIIFASQDNRRFVLTFSMVNSLMTVNKFNRGGSLASHTFNIHQDPAAFLRFLMGLACCDLETIGYDTTVTTSPSFQPLRTVTSAHGMPYPIHEVLFITDSLHGRGTVVWHVELGEAVLVVKDCWQDPCRLFTEGEILDHLAEAGVIGGVPVKVMEYPVKAKRWKKGGPGQGFQQVLEDDNTLSEHPSILEDPSLNLDNFDHRLHTCLWSVPKGITIACFRSQIELVVALIDIIIVHQLCFIVASTLHRDFSINNLFLTKQKPEGSNLWYKDPRPPVSRVPGILRGMMGDLGYARISPEGMTELEKIRGRARLLQRRKAGTISRDRLEAYASAEDLVEEARQEALHRTGTAPYMATKLTMMEEGTTVVHRPHHDGESAFLVLLSLCIIFEIPGKLRTDLDFDKAGLGGWMNPRDQVESSQFRMAFLRDSVTFECFVLTHVSPYFQCLKPCLRNLQKRIYQGMTMKDNIFIHDDPITYNDIILELTSALHSMEADPALFQAAEEATLEEPKTDWQEHGWQNNFTSFEVIEGDREGVSLVPPALPIASPSSALSPFASSSASTTGSHLSAGSRPLTDAHTYLNEALIAGQAQLVTSPPQSPLAAATMEEIRVTSSSGKKKRGGTQFSESPT</sequence>
<proteinExistence type="predicted"/>
<protein>
    <submittedName>
        <fullName evidence="1">Uncharacterized protein</fullName>
    </submittedName>
</protein>
<gene>
    <name evidence="1" type="ORF">BJ138DRAFT_1107299</name>
</gene>
<name>A0ACB7ZU82_9AGAM</name>
<accession>A0ACB7ZU82</accession>